<sequence length="120" mass="13613">MCRLMTPRLEEALKGYPLYSQDGRGKDAVCVAIFALGSVRWFILEGEVQGNDIILYGIVVGLMEDGYGYFSLNELSDVTLDLTAKGLGKLQVRRQENFQPTKLKNLQDYRLQRFLAEFGK</sequence>
<reference evidence="1 2" key="1">
    <citation type="journal article" date="2021" name="Sci. Rep.">
        <title>The distribution of antibiotic resistance genes in chicken gut microbiota commensals.</title>
        <authorList>
            <person name="Juricova H."/>
            <person name="Matiasovicova J."/>
            <person name="Kubasova T."/>
            <person name="Cejkova D."/>
            <person name="Rychlik I."/>
        </authorList>
    </citation>
    <scope>NUCLEOTIDE SEQUENCE [LARGE SCALE GENOMIC DNA]</scope>
    <source>
        <strain evidence="1 2">An819</strain>
    </source>
</reference>
<name>A0A938WPC5_9BACT</name>
<accession>A0A938WPC5</accession>
<proteinExistence type="predicted"/>
<dbReference type="EMBL" id="JACJJL010000038">
    <property type="protein sequence ID" value="MBM6662985.1"/>
    <property type="molecule type" value="Genomic_DNA"/>
</dbReference>
<dbReference type="Proteomes" id="UP000764045">
    <property type="component" value="Unassembled WGS sequence"/>
</dbReference>
<dbReference type="AlphaFoldDB" id="A0A938WPC5"/>
<protein>
    <recommendedName>
        <fullName evidence="3">DUF2958 domain-containing protein</fullName>
    </recommendedName>
</protein>
<evidence type="ECO:0008006" key="3">
    <source>
        <dbReference type="Google" id="ProtNLM"/>
    </source>
</evidence>
<organism evidence="1 2">
    <name type="scientific">Marseilla massiliensis</name>
    <dbReference type="NCBI Taxonomy" id="1841864"/>
    <lineage>
        <taxon>Bacteria</taxon>
        <taxon>Pseudomonadati</taxon>
        <taxon>Bacteroidota</taxon>
        <taxon>Bacteroidia</taxon>
        <taxon>Bacteroidales</taxon>
        <taxon>Prevotellaceae</taxon>
        <taxon>Marseilla</taxon>
    </lineage>
</organism>
<gene>
    <name evidence="1" type="ORF">H6B30_14750</name>
</gene>
<evidence type="ECO:0000313" key="2">
    <source>
        <dbReference type="Proteomes" id="UP000764045"/>
    </source>
</evidence>
<keyword evidence="2" id="KW-1185">Reference proteome</keyword>
<comment type="caution">
    <text evidence="1">The sequence shown here is derived from an EMBL/GenBank/DDBJ whole genome shotgun (WGS) entry which is preliminary data.</text>
</comment>
<evidence type="ECO:0000313" key="1">
    <source>
        <dbReference type="EMBL" id="MBM6662985.1"/>
    </source>
</evidence>
<dbReference type="RefSeq" id="WP_205111944.1">
    <property type="nucleotide sequence ID" value="NZ_JACJJL010000038.1"/>
</dbReference>